<name>A0A5N4CNK5_CAMDR</name>
<evidence type="ECO:0000313" key="1">
    <source>
        <dbReference type="EMBL" id="KAB1260350.1"/>
    </source>
</evidence>
<dbReference type="Gene3D" id="2.60.40.820">
    <property type="entry name" value="Transcription factor, T-box"/>
    <property type="match status" value="1"/>
</dbReference>
<dbReference type="GO" id="GO:0003700">
    <property type="term" value="F:DNA-binding transcription factor activity"/>
    <property type="evidence" value="ECO:0007669"/>
    <property type="project" value="InterPro"/>
</dbReference>
<keyword evidence="2" id="KW-1185">Reference proteome</keyword>
<dbReference type="Proteomes" id="UP000299084">
    <property type="component" value="Unassembled WGS sequence"/>
</dbReference>
<protein>
    <submittedName>
        <fullName evidence="1">T-box transcription factor TBX19</fullName>
    </submittedName>
</protein>
<dbReference type="InterPro" id="IPR036960">
    <property type="entry name" value="T-box_sf"/>
</dbReference>
<accession>A0A5N4CNK5</accession>
<comment type="caution">
    <text evidence="1">The sequence shown here is derived from an EMBL/GenBank/DDBJ whole genome shotgun (WGS) entry which is preliminary data.</text>
</comment>
<dbReference type="AlphaFoldDB" id="A0A5N4CNK5"/>
<organism evidence="1 2">
    <name type="scientific">Camelus dromedarius</name>
    <name type="common">Dromedary</name>
    <name type="synonym">Arabian camel</name>
    <dbReference type="NCBI Taxonomy" id="9838"/>
    <lineage>
        <taxon>Eukaryota</taxon>
        <taxon>Metazoa</taxon>
        <taxon>Chordata</taxon>
        <taxon>Craniata</taxon>
        <taxon>Vertebrata</taxon>
        <taxon>Euteleostomi</taxon>
        <taxon>Mammalia</taxon>
        <taxon>Eutheria</taxon>
        <taxon>Laurasiatheria</taxon>
        <taxon>Artiodactyla</taxon>
        <taxon>Tylopoda</taxon>
        <taxon>Camelidae</taxon>
        <taxon>Camelus</taxon>
    </lineage>
</organism>
<dbReference type="GO" id="GO:0005634">
    <property type="term" value="C:nucleus"/>
    <property type="evidence" value="ECO:0007669"/>
    <property type="project" value="InterPro"/>
</dbReference>
<proteinExistence type="predicted"/>
<evidence type="ECO:0000313" key="2">
    <source>
        <dbReference type="Proteomes" id="UP000299084"/>
    </source>
</evidence>
<gene>
    <name evidence="1" type="ORF">Cadr_000024429</name>
</gene>
<reference evidence="1 2" key="1">
    <citation type="journal article" date="2019" name="Mol. Ecol. Resour.">
        <title>Improving Illumina assemblies with Hi-C and long reads: an example with the North African dromedary.</title>
        <authorList>
            <person name="Elbers J.P."/>
            <person name="Rogers M.F."/>
            <person name="Perelman P.L."/>
            <person name="Proskuryakova A.A."/>
            <person name="Serdyukova N.A."/>
            <person name="Johnson W.E."/>
            <person name="Horin P."/>
            <person name="Corander J."/>
            <person name="Murphy D."/>
            <person name="Burger P.A."/>
        </authorList>
    </citation>
    <scope>NUCLEOTIDE SEQUENCE [LARGE SCALE GENOMIC DNA]</scope>
    <source>
        <strain evidence="1">Drom800</strain>
        <tissue evidence="1">Blood</tissue>
    </source>
</reference>
<dbReference type="EMBL" id="JWIN03000021">
    <property type="protein sequence ID" value="KAB1260350.1"/>
    <property type="molecule type" value="Genomic_DNA"/>
</dbReference>
<sequence length="173" mass="19228">MVMKLLLPETQFIAVTAIRTRRVLSAHTCSTFTNTSCLCKHKITALKSSTNPFAKAFLDAKERNHLKDVPEAISESQLWPTLTPCRATGNLILGVDVQSLPLALLVGGWIFPIRMECAQQETPIPVCYSFALSAPHTHPGCEHYPGLRGHHRQAAYPSAYVHRNHSPSGVWFR</sequence>